<evidence type="ECO:0000256" key="1">
    <source>
        <dbReference type="SAM" id="Coils"/>
    </source>
</evidence>
<keyword evidence="3" id="KW-1185">Reference proteome</keyword>
<proteinExistence type="predicted"/>
<dbReference type="InterPro" id="IPR032581">
    <property type="entry name" value="DUF4917"/>
</dbReference>
<dbReference type="EMBL" id="HE576794">
    <property type="protein sequence ID" value="CCC73054.1"/>
    <property type="molecule type" value="Genomic_DNA"/>
</dbReference>
<name>G0VNM6_MEGEL</name>
<dbReference type="Pfam" id="PF16263">
    <property type="entry name" value="DUF4917"/>
    <property type="match status" value="1"/>
</dbReference>
<feature type="coiled-coil region" evidence="1">
    <location>
        <begin position="313"/>
        <end position="340"/>
    </location>
</feature>
<evidence type="ECO:0008006" key="4">
    <source>
        <dbReference type="Google" id="ProtNLM"/>
    </source>
</evidence>
<evidence type="ECO:0000313" key="3">
    <source>
        <dbReference type="Proteomes" id="UP000010111"/>
    </source>
</evidence>
<dbReference type="eggNOG" id="ENOG502ZX4F">
    <property type="taxonomic scope" value="Bacteria"/>
</dbReference>
<protein>
    <recommendedName>
        <fullName evidence="4">DUF4917 domain-containing protein</fullName>
    </recommendedName>
</protein>
<evidence type="ECO:0000313" key="2">
    <source>
        <dbReference type="EMBL" id="CCC73054.1"/>
    </source>
</evidence>
<dbReference type="KEGG" id="med:MELS_0832"/>
<dbReference type="Proteomes" id="UP000010111">
    <property type="component" value="Chromosome"/>
</dbReference>
<gene>
    <name evidence="2" type="ORF">MELS_0832</name>
</gene>
<dbReference type="HOGENOM" id="CLU_068423_0_0_9"/>
<reference evidence="2 3" key="1">
    <citation type="journal article" date="2011" name="J. Bacteriol.">
        <title>Genome Sequence of the Ruminal Bacterium Megasphaera elsdenii.</title>
        <authorList>
            <person name="Marx H."/>
            <person name="Graf A.B."/>
            <person name="Tatto N."/>
            <person name="Thallinger G.G."/>
            <person name="Mattanovich D."/>
            <person name="Sauer M."/>
        </authorList>
    </citation>
    <scope>NUCLEOTIDE SEQUENCE [LARGE SCALE GENOMIC DNA]</scope>
    <source>
        <strain evidence="2 3">DSM 20460</strain>
    </source>
</reference>
<accession>G0VNM6</accession>
<organism evidence="2 3">
    <name type="scientific">Megasphaera elsdenii DSM 20460</name>
    <dbReference type="NCBI Taxonomy" id="1064535"/>
    <lineage>
        <taxon>Bacteria</taxon>
        <taxon>Bacillati</taxon>
        <taxon>Bacillota</taxon>
        <taxon>Negativicutes</taxon>
        <taxon>Veillonellales</taxon>
        <taxon>Veillonellaceae</taxon>
        <taxon>Megasphaera</taxon>
    </lineage>
</organism>
<dbReference type="AlphaFoldDB" id="G0VNM6"/>
<sequence length="348" mass="40656">MGYECLLALDEKYGTELKAATLILGNGSSISYSSKFAYSSLYDEAAFTDEEKQLFDKFDTNNFEYILRKLFQASEVNKVLELDQGKKVNSVYENIRLKLIETIRCIHPVMSDIDPATVHDKVFRIMMDYRYIIDLNYDFLLYWILSNNGFLSSFPIEENGARRNVFQGSPFQYFYDGFRKNCGTHLSFDYDFVEEEIRKEEKTGIFYPHGNLLFVRDKFAGETLKIKSDGDLFDVVDKDWEKGYTPLFISEGTANKKMNSIRSISYLNYVYNEILSNLTDFIVIYGWSMGDCDTHLIKKIFSNKKIKTVAVSIYNENRELQAIQEEKIAIENKIKHYNKEIAVEFWEC</sequence>
<keyword evidence="1" id="KW-0175">Coiled coil</keyword>